<dbReference type="InterPro" id="IPR014710">
    <property type="entry name" value="RmlC-like_jellyroll"/>
</dbReference>
<dbReference type="Pfam" id="PF12973">
    <property type="entry name" value="Cupin_7"/>
    <property type="match status" value="1"/>
</dbReference>
<comment type="caution">
    <text evidence="2">The sequence shown here is derived from an EMBL/GenBank/DDBJ whole genome shotgun (WGS) entry which is preliminary data.</text>
</comment>
<dbReference type="SUPFAM" id="SSF51182">
    <property type="entry name" value="RmlC-like cupins"/>
    <property type="match status" value="1"/>
</dbReference>
<dbReference type="AlphaFoldDB" id="A0A4R0YLF1"/>
<evidence type="ECO:0000313" key="2">
    <source>
        <dbReference type="EMBL" id="TCI09667.1"/>
    </source>
</evidence>
<proteinExistence type="predicted"/>
<gene>
    <name evidence="2" type="ORF">EZM97_11930</name>
</gene>
<dbReference type="EMBL" id="SJTG01000002">
    <property type="protein sequence ID" value="TCI09667.1"/>
    <property type="molecule type" value="Genomic_DNA"/>
</dbReference>
<evidence type="ECO:0000259" key="1">
    <source>
        <dbReference type="Pfam" id="PF12973"/>
    </source>
</evidence>
<sequence length="136" mass="15097">MALSNRFGSARSAKSRLRCRCSQRSITHRRLPMIHLTKASREFVETGLPGIRCCTVYADGGESADFFEFKAGATFPLHDHEGAEQILVLSGRIRFGHIELSAGDYLKMGPGEQHDAYALEDSLFFSPHRGDVILKA</sequence>
<keyword evidence="3" id="KW-1185">Reference proteome</keyword>
<name>A0A4R0YLF1_9GAMM</name>
<evidence type="ECO:0000313" key="3">
    <source>
        <dbReference type="Proteomes" id="UP000291822"/>
    </source>
</evidence>
<organism evidence="2 3">
    <name type="scientific">Dyella soli</name>
    <dbReference type="NCBI Taxonomy" id="522319"/>
    <lineage>
        <taxon>Bacteria</taxon>
        <taxon>Pseudomonadati</taxon>
        <taxon>Pseudomonadota</taxon>
        <taxon>Gammaproteobacteria</taxon>
        <taxon>Lysobacterales</taxon>
        <taxon>Rhodanobacteraceae</taxon>
        <taxon>Dyella</taxon>
    </lineage>
</organism>
<protein>
    <submittedName>
        <fullName evidence="2">Cupin domain-containing protein</fullName>
    </submittedName>
</protein>
<accession>A0A4R0YLF1</accession>
<reference evidence="2 3" key="1">
    <citation type="submission" date="2019-02" db="EMBL/GenBank/DDBJ databases">
        <title>Dyella amyloliquefaciens sp. nov., isolated from forest soil.</title>
        <authorList>
            <person name="Gao Z.-H."/>
            <person name="Qiu L.-H."/>
        </authorList>
    </citation>
    <scope>NUCLEOTIDE SEQUENCE [LARGE SCALE GENOMIC DNA]</scope>
    <source>
        <strain evidence="2 3">KACC 12747</strain>
    </source>
</reference>
<feature type="domain" description="ChrR-like cupin" evidence="1">
    <location>
        <begin position="39"/>
        <end position="125"/>
    </location>
</feature>
<dbReference type="InterPro" id="IPR011051">
    <property type="entry name" value="RmlC_Cupin_sf"/>
</dbReference>
<dbReference type="InterPro" id="IPR025979">
    <property type="entry name" value="ChrR-like_cupin_dom"/>
</dbReference>
<dbReference type="Proteomes" id="UP000291822">
    <property type="component" value="Unassembled WGS sequence"/>
</dbReference>
<dbReference type="Gene3D" id="2.60.120.10">
    <property type="entry name" value="Jelly Rolls"/>
    <property type="match status" value="1"/>
</dbReference>